<dbReference type="Gene3D" id="3.20.20.450">
    <property type="entry name" value="EAL domain"/>
    <property type="match status" value="1"/>
</dbReference>
<dbReference type="InterPro" id="IPR029787">
    <property type="entry name" value="Nucleotide_cyclase"/>
</dbReference>
<feature type="domain" description="EAL" evidence="2">
    <location>
        <begin position="25"/>
        <end position="275"/>
    </location>
</feature>
<evidence type="ECO:0000259" key="2">
    <source>
        <dbReference type="PROSITE" id="PS50883"/>
    </source>
</evidence>
<dbReference type="Pfam" id="PF00571">
    <property type="entry name" value="CBS"/>
    <property type="match status" value="1"/>
</dbReference>
<feature type="domain" description="CBS" evidence="4">
    <location>
        <begin position="369"/>
        <end position="429"/>
    </location>
</feature>
<dbReference type="InterPro" id="IPR000644">
    <property type="entry name" value="CBS_dom"/>
</dbReference>
<dbReference type="SUPFAM" id="SSF55073">
    <property type="entry name" value="Nucleotide cyclase"/>
    <property type="match status" value="1"/>
</dbReference>
<dbReference type="InterPro" id="IPR046342">
    <property type="entry name" value="CBS_dom_sf"/>
</dbReference>
<dbReference type="CDD" id="cd01948">
    <property type="entry name" value="EAL"/>
    <property type="match status" value="1"/>
</dbReference>
<dbReference type="eggNOG" id="COG2199">
    <property type="taxonomic scope" value="Bacteria"/>
</dbReference>
<dbReference type="PANTHER" id="PTHR33121:SF76">
    <property type="entry name" value="SIGNALING PROTEIN"/>
    <property type="match status" value="1"/>
</dbReference>
<organism evidence="5 6">
    <name type="scientific">Sulfuricella denitrificans (strain DSM 22764 / NBRC 105220 / skB26)</name>
    <dbReference type="NCBI Taxonomy" id="1163617"/>
    <lineage>
        <taxon>Bacteria</taxon>
        <taxon>Pseudomonadati</taxon>
        <taxon>Pseudomonadota</taxon>
        <taxon>Betaproteobacteria</taxon>
        <taxon>Nitrosomonadales</taxon>
        <taxon>Sulfuricellaceae</taxon>
        <taxon>Sulfuricella</taxon>
    </lineage>
</organism>
<gene>
    <name evidence="5" type="ORF">SCD_n02837</name>
</gene>
<dbReference type="InterPro" id="IPR043128">
    <property type="entry name" value="Rev_trsase/Diguanyl_cyclase"/>
</dbReference>
<dbReference type="AlphaFoldDB" id="S6AJU0"/>
<dbReference type="SMART" id="SM00267">
    <property type="entry name" value="GGDEF"/>
    <property type="match status" value="1"/>
</dbReference>
<sequence>MAMASPVLSQDTACRFKSAIWDENETQARLWLQEIIAQRRLTALFQPVLLMGNGEIAGYEGLIRGPSDSPLHSPHNLFSAANENGLVVEVEHLSRQVVLESFARLNLPGKLFLNVSPECLLQHNTRHGETLAYIHKLGLRPDRIIIELTENQRTYDYNLLREAAKHYRDMGFEIAIDDLGEGFSSLRLWSELRPEYVKIDMHFIQGIDQDPVKLQFVSSIQQIAERSGTKVVAEGIETEAELRVIKDLGIAHGQGYYIARPSGQPVTVLPAEVVKVLEKKMAPALLPSCKASPKTVSVLKLLRECHAVSPDLSNEIIYQMFIGDPELQALPVVKNGLPVGLINRNALIDKLARPYQRELYGKKPCSRLMDTAPLIVEKDMSIQELSHTIVEADRHHLSNGFIITDHGQYLGIGTGHDLVREITQMQISAARYANPLTMLPGNEPINEQIAMLLQGGAEFCACYCDLDHFKPFNDVFGYHSGDNVIQLTGKILSEVCEPDQDFIGHIGGDDFIILFQSADWEVRCQRVLERFEKAILDFFSVEDKAREGYIAKDRHGEEVFYPLTSLSIGAVQVEPCKQSSHHKISAAAAEAKKQAKGIPGNSLFIERRAKCS</sequence>
<name>S6AJU0_SULDS</name>
<evidence type="ECO:0000259" key="4">
    <source>
        <dbReference type="PROSITE" id="PS51371"/>
    </source>
</evidence>
<dbReference type="PROSITE" id="PS50883">
    <property type="entry name" value="EAL"/>
    <property type="match status" value="1"/>
</dbReference>
<dbReference type="PROSITE" id="PS51371">
    <property type="entry name" value="CBS"/>
    <property type="match status" value="1"/>
</dbReference>
<dbReference type="RefSeq" id="WP_009207403.1">
    <property type="nucleotide sequence ID" value="NC_022357.1"/>
</dbReference>
<keyword evidence="1" id="KW-0129">CBS domain</keyword>
<feature type="domain" description="GGDEF" evidence="3">
    <location>
        <begin position="457"/>
        <end position="608"/>
    </location>
</feature>
<dbReference type="EMBL" id="AP013066">
    <property type="protein sequence ID" value="BAN36636.1"/>
    <property type="molecule type" value="Genomic_DNA"/>
</dbReference>
<dbReference type="InterPro" id="IPR050706">
    <property type="entry name" value="Cyclic-di-GMP_PDE-like"/>
</dbReference>
<dbReference type="eggNOG" id="COG0517">
    <property type="taxonomic scope" value="Bacteria"/>
</dbReference>
<proteinExistence type="predicted"/>
<dbReference type="InterPro" id="IPR000160">
    <property type="entry name" value="GGDEF_dom"/>
</dbReference>
<dbReference type="CDD" id="cd04598">
    <property type="entry name" value="CBS_pair_GGDEF_EAL"/>
    <property type="match status" value="1"/>
</dbReference>
<dbReference type="GO" id="GO:0071111">
    <property type="term" value="F:cyclic-guanylate-specific phosphodiesterase activity"/>
    <property type="evidence" value="ECO:0007669"/>
    <property type="project" value="InterPro"/>
</dbReference>
<dbReference type="InterPro" id="IPR001633">
    <property type="entry name" value="EAL_dom"/>
</dbReference>
<evidence type="ECO:0000259" key="3">
    <source>
        <dbReference type="PROSITE" id="PS50887"/>
    </source>
</evidence>
<evidence type="ECO:0000313" key="6">
    <source>
        <dbReference type="Proteomes" id="UP000015559"/>
    </source>
</evidence>
<dbReference type="Pfam" id="PF00990">
    <property type="entry name" value="GGDEF"/>
    <property type="match status" value="1"/>
</dbReference>
<dbReference type="Pfam" id="PF00563">
    <property type="entry name" value="EAL"/>
    <property type="match status" value="1"/>
</dbReference>
<reference evidence="5 6" key="1">
    <citation type="journal article" date="2012" name="Appl. Environ. Microbiol.">
        <title>Draft genome sequence of a psychrotolerant sulfur-oxidizing bacterium, Sulfuricella denitrificans skB26, and proteomic insights into cold adaptation.</title>
        <authorList>
            <person name="Watanabe T."/>
            <person name="Kojima H."/>
            <person name="Fukui M."/>
        </authorList>
    </citation>
    <scope>NUCLEOTIDE SEQUENCE [LARGE SCALE GENOMIC DNA]</scope>
    <source>
        <strain evidence="6">skB26</strain>
    </source>
</reference>
<dbReference type="Gene3D" id="3.10.580.10">
    <property type="entry name" value="CBS-domain"/>
    <property type="match status" value="1"/>
</dbReference>
<accession>S6AJU0</accession>
<dbReference type="SUPFAM" id="SSF141868">
    <property type="entry name" value="EAL domain-like"/>
    <property type="match status" value="1"/>
</dbReference>
<dbReference type="SMART" id="SM00052">
    <property type="entry name" value="EAL"/>
    <property type="match status" value="1"/>
</dbReference>
<dbReference type="STRING" id="1163617.SCD_n02837"/>
<evidence type="ECO:0008006" key="7">
    <source>
        <dbReference type="Google" id="ProtNLM"/>
    </source>
</evidence>
<dbReference type="NCBIfam" id="TIGR00254">
    <property type="entry name" value="GGDEF"/>
    <property type="match status" value="1"/>
</dbReference>
<keyword evidence="6" id="KW-1185">Reference proteome</keyword>
<dbReference type="PANTHER" id="PTHR33121">
    <property type="entry name" value="CYCLIC DI-GMP PHOSPHODIESTERASE PDEF"/>
    <property type="match status" value="1"/>
</dbReference>
<dbReference type="HOGENOM" id="CLU_015702_2_1_4"/>
<dbReference type="InterPro" id="IPR035919">
    <property type="entry name" value="EAL_sf"/>
</dbReference>
<dbReference type="PROSITE" id="PS50887">
    <property type="entry name" value="GGDEF"/>
    <property type="match status" value="1"/>
</dbReference>
<evidence type="ECO:0000256" key="1">
    <source>
        <dbReference type="PROSITE-ProRule" id="PRU00703"/>
    </source>
</evidence>
<dbReference type="Proteomes" id="UP000015559">
    <property type="component" value="Chromosome"/>
</dbReference>
<evidence type="ECO:0000313" key="5">
    <source>
        <dbReference type="EMBL" id="BAN36636.1"/>
    </source>
</evidence>
<dbReference type="SUPFAM" id="SSF54631">
    <property type="entry name" value="CBS-domain pair"/>
    <property type="match status" value="1"/>
</dbReference>
<dbReference type="KEGG" id="sdr:SCD_n02837"/>
<dbReference type="CDD" id="cd01949">
    <property type="entry name" value="GGDEF"/>
    <property type="match status" value="1"/>
</dbReference>
<protein>
    <recommendedName>
        <fullName evidence="7">Diguanylate cyclase/phosphodiesterase</fullName>
    </recommendedName>
</protein>
<dbReference type="eggNOG" id="COG2200">
    <property type="taxonomic scope" value="Bacteria"/>
</dbReference>
<dbReference type="Gene3D" id="3.30.70.270">
    <property type="match status" value="1"/>
</dbReference>